<evidence type="ECO:0000256" key="1">
    <source>
        <dbReference type="SAM" id="Coils"/>
    </source>
</evidence>
<organism evidence="2 3">
    <name type="scientific">Mytilus coruscus</name>
    <name type="common">Sea mussel</name>
    <dbReference type="NCBI Taxonomy" id="42192"/>
    <lineage>
        <taxon>Eukaryota</taxon>
        <taxon>Metazoa</taxon>
        <taxon>Spiralia</taxon>
        <taxon>Lophotrochozoa</taxon>
        <taxon>Mollusca</taxon>
        <taxon>Bivalvia</taxon>
        <taxon>Autobranchia</taxon>
        <taxon>Pteriomorphia</taxon>
        <taxon>Mytilida</taxon>
        <taxon>Mytiloidea</taxon>
        <taxon>Mytilidae</taxon>
        <taxon>Mytilinae</taxon>
        <taxon>Mytilus</taxon>
    </lineage>
</organism>
<dbReference type="Pfam" id="PF06739">
    <property type="entry name" value="SBBP"/>
    <property type="match status" value="1"/>
</dbReference>
<evidence type="ECO:0008006" key="4">
    <source>
        <dbReference type="Google" id="ProtNLM"/>
    </source>
</evidence>
<keyword evidence="3" id="KW-1185">Reference proteome</keyword>
<dbReference type="Gene3D" id="2.120.10.30">
    <property type="entry name" value="TolB, C-terminal domain"/>
    <property type="match status" value="1"/>
</dbReference>
<gene>
    <name evidence="2" type="ORF">MCOR_49422</name>
</gene>
<sequence length="172" mass="19507">MKTTRIKINNHLDNLQQDLMKQLYTMEEKENSIICQLLSSIEKNEKDIAECQRNITNIKQHATDLQDNICDTSDVKNTVTCRNLQGAIQSTFQNESILKNPRGIDVDSDGNVYVVGKISNNVVVISPDGKRYREVLTARDCLSNPTSLHYSGPKNQLLVTNLYNKAHLFNLI</sequence>
<protein>
    <recommendedName>
        <fullName evidence="4">TRIM71</fullName>
    </recommendedName>
</protein>
<name>A0A6J8EA36_MYTCO</name>
<dbReference type="Proteomes" id="UP000507470">
    <property type="component" value="Unassembled WGS sequence"/>
</dbReference>
<reference evidence="2 3" key="1">
    <citation type="submission" date="2020-06" db="EMBL/GenBank/DDBJ databases">
        <authorList>
            <person name="Li R."/>
            <person name="Bekaert M."/>
        </authorList>
    </citation>
    <scope>NUCLEOTIDE SEQUENCE [LARGE SCALE GENOMIC DNA]</scope>
    <source>
        <strain evidence="3">wild</strain>
    </source>
</reference>
<dbReference type="InterPro" id="IPR011042">
    <property type="entry name" value="6-blade_b-propeller_TolB-like"/>
</dbReference>
<proteinExistence type="predicted"/>
<accession>A0A6J8EA36</accession>
<feature type="coiled-coil region" evidence="1">
    <location>
        <begin position="12"/>
        <end position="68"/>
    </location>
</feature>
<keyword evidence="1" id="KW-0175">Coiled coil</keyword>
<dbReference type="OrthoDB" id="6119439at2759"/>
<evidence type="ECO:0000313" key="3">
    <source>
        <dbReference type="Proteomes" id="UP000507470"/>
    </source>
</evidence>
<evidence type="ECO:0000313" key="2">
    <source>
        <dbReference type="EMBL" id="CAC5416843.1"/>
    </source>
</evidence>
<dbReference type="AlphaFoldDB" id="A0A6J8EA36"/>
<dbReference type="SUPFAM" id="SSF101898">
    <property type="entry name" value="NHL repeat"/>
    <property type="match status" value="1"/>
</dbReference>
<dbReference type="InterPro" id="IPR010620">
    <property type="entry name" value="SBBP_repeat"/>
</dbReference>
<dbReference type="EMBL" id="CACVKT020008715">
    <property type="protein sequence ID" value="CAC5416843.1"/>
    <property type="molecule type" value="Genomic_DNA"/>
</dbReference>